<comment type="subunit">
    <text evidence="9">Part of the signal recognition particle protein translocation system, which is composed of SRP and FtsY.</text>
</comment>
<dbReference type="RefSeq" id="WP_027048516.1">
    <property type="nucleotide sequence ID" value="NZ_CP025257.1"/>
</dbReference>
<evidence type="ECO:0000256" key="3">
    <source>
        <dbReference type="ARBA" id="ARBA00022741"/>
    </source>
</evidence>
<dbReference type="SUPFAM" id="SSF52540">
    <property type="entry name" value="P-loop containing nucleoside triphosphate hydrolases"/>
    <property type="match status" value="1"/>
</dbReference>
<dbReference type="GO" id="GO:0005047">
    <property type="term" value="F:signal recognition particle binding"/>
    <property type="evidence" value="ECO:0007669"/>
    <property type="project" value="TreeGrafter"/>
</dbReference>
<evidence type="ECO:0000256" key="6">
    <source>
        <dbReference type="ARBA" id="ARBA00023136"/>
    </source>
</evidence>
<dbReference type="PROSITE" id="PS00300">
    <property type="entry name" value="SRP54"/>
    <property type="match status" value="1"/>
</dbReference>
<gene>
    <name evidence="9" type="primary">ftsY</name>
    <name evidence="13" type="ORF">CXP39_01170</name>
</gene>
<dbReference type="Proteomes" id="UP000233419">
    <property type="component" value="Chromosome"/>
</dbReference>
<organism evidence="13 14">
    <name type="scientific">Mesoplasma syrphidae</name>
    <dbReference type="NCBI Taxonomy" id="225999"/>
    <lineage>
        <taxon>Bacteria</taxon>
        <taxon>Bacillati</taxon>
        <taxon>Mycoplasmatota</taxon>
        <taxon>Mollicutes</taxon>
        <taxon>Entomoplasmatales</taxon>
        <taxon>Entomoplasmataceae</taxon>
        <taxon>Mesoplasma</taxon>
    </lineage>
</organism>
<feature type="coiled-coil region" evidence="10">
    <location>
        <begin position="133"/>
        <end position="184"/>
    </location>
</feature>
<evidence type="ECO:0000256" key="4">
    <source>
        <dbReference type="ARBA" id="ARBA00022801"/>
    </source>
</evidence>
<dbReference type="SMART" id="SM00382">
    <property type="entry name" value="AAA"/>
    <property type="match status" value="1"/>
</dbReference>
<dbReference type="GO" id="GO:0005886">
    <property type="term" value="C:plasma membrane"/>
    <property type="evidence" value="ECO:0007669"/>
    <property type="project" value="UniProtKB-SubCell"/>
</dbReference>
<dbReference type="InterPro" id="IPR004390">
    <property type="entry name" value="SR_rcpt_FtsY"/>
</dbReference>
<evidence type="ECO:0000256" key="9">
    <source>
        <dbReference type="HAMAP-Rule" id="MF_00920"/>
    </source>
</evidence>
<dbReference type="HAMAP" id="MF_00920">
    <property type="entry name" value="FtsY"/>
    <property type="match status" value="1"/>
</dbReference>
<accession>A0A2K9BJF4</accession>
<proteinExistence type="inferred from homology"/>
<dbReference type="InterPro" id="IPR027417">
    <property type="entry name" value="P-loop_NTPase"/>
</dbReference>
<dbReference type="InterPro" id="IPR013822">
    <property type="entry name" value="Signal_recog_particl_SRP54_hlx"/>
</dbReference>
<dbReference type="KEGG" id="msyr:CXP39_01170"/>
<feature type="binding site" evidence="9">
    <location>
        <begin position="345"/>
        <end position="349"/>
    </location>
    <ligand>
        <name>GTP</name>
        <dbReference type="ChEBI" id="CHEBI:37565"/>
    </ligand>
</feature>
<keyword evidence="6 9" id="KW-0472">Membrane</keyword>
<dbReference type="Gene3D" id="1.20.120.140">
    <property type="entry name" value="Signal recognition particle SRP54, nucleotide-binding domain"/>
    <property type="match status" value="1"/>
</dbReference>
<dbReference type="CDD" id="cd17874">
    <property type="entry name" value="FtsY"/>
    <property type="match status" value="1"/>
</dbReference>
<evidence type="ECO:0000256" key="11">
    <source>
        <dbReference type="SAM" id="MobiDB-lite"/>
    </source>
</evidence>
<keyword evidence="14" id="KW-1185">Reference proteome</keyword>
<dbReference type="InterPro" id="IPR003593">
    <property type="entry name" value="AAA+_ATPase"/>
</dbReference>
<dbReference type="SMART" id="SM00962">
    <property type="entry name" value="SRP54"/>
    <property type="match status" value="1"/>
</dbReference>
<reference evidence="13 14" key="1">
    <citation type="submission" date="2017-12" db="EMBL/GenBank/DDBJ databases">
        <title>Mesoplasma syrphidae YJS, Complete Genome.</title>
        <authorList>
            <person name="Knight T.F."/>
            <person name="Citino T."/>
            <person name="Rubinstein R."/>
            <person name="Neuschaefer Z."/>
        </authorList>
    </citation>
    <scope>NUCLEOTIDE SEQUENCE [LARGE SCALE GENOMIC DNA]</scope>
    <source>
        <strain evidence="13 14">YJS</strain>
    </source>
</reference>
<dbReference type="PANTHER" id="PTHR43134">
    <property type="entry name" value="SIGNAL RECOGNITION PARTICLE RECEPTOR SUBUNIT ALPHA"/>
    <property type="match status" value="1"/>
</dbReference>
<keyword evidence="1 9" id="KW-1003">Cell membrane</keyword>
<evidence type="ECO:0000256" key="2">
    <source>
        <dbReference type="ARBA" id="ARBA00022490"/>
    </source>
</evidence>
<comment type="function">
    <text evidence="9">Involved in targeting and insertion of nascent membrane proteins into the cytoplasmic membrane. Acts as a receptor for the complex formed by the signal recognition particle (SRP) and the ribosome-nascent chain (RNC).</text>
</comment>
<name>A0A2K9BJF4_9MOLU</name>
<feature type="binding site" evidence="9">
    <location>
        <begin position="409"/>
        <end position="412"/>
    </location>
    <ligand>
        <name>GTP</name>
        <dbReference type="ChEBI" id="CHEBI:37565"/>
    </ligand>
</feature>
<comment type="subcellular location">
    <subcellularLocation>
        <location evidence="9">Cell membrane</location>
        <topology evidence="9">Peripheral membrane protein</topology>
        <orientation evidence="9">Cytoplasmic side</orientation>
    </subcellularLocation>
    <subcellularLocation>
        <location evidence="9">Cytoplasm</location>
    </subcellularLocation>
</comment>
<sequence length="465" mass="52624">MGFWSKLKEKVSKKDNIVDDKLDKQAIEKKVKSLSDESEIKKPPHIEECEPPTPEFGIPPKKVICPAKPKSILDKETVTEITPSYDSIILDTAPTYQLDENSSNLVLEVQDSSNKPAEFEETQFNEPRFSPTKKALKKTQRDLKRKQKEAVKKEKAEKAMLKSALDFSKDIKKLSKKYKEADDEFFEDLEEVLIKTDMGMKMVLQISKAMQKRVKKTTDFNEIKELLIEELYEAYLDKDKKPYYLNFVEGRLNIFMVVGVNGTGKTTSLSKIANFYAEQGYKVLIAAGDTFRAGAVEQLEEWVKTRLDNKVDLIKGKKAHQDPSSVIFDAIEQAQVGKYDLLLIDTAGRLQNKVNLMKELEKMHQIVHRFDKAAPHELLLVIDATTGQNGVIQAQQFGEVTKVSGIVLTKMDGTSKGGIALAIKDQLNIPVKLMGIGEQVDDIIEFDLEKYIYGLVAGFMEETEE</sequence>
<dbReference type="InterPro" id="IPR000897">
    <property type="entry name" value="SRP54_GTPase_dom"/>
</dbReference>
<keyword evidence="5 9" id="KW-0342">GTP-binding</keyword>
<evidence type="ECO:0000259" key="12">
    <source>
        <dbReference type="PROSITE" id="PS00300"/>
    </source>
</evidence>
<evidence type="ECO:0000256" key="5">
    <source>
        <dbReference type="ARBA" id="ARBA00023134"/>
    </source>
</evidence>
<dbReference type="SMART" id="SM00963">
    <property type="entry name" value="SRP54_N"/>
    <property type="match status" value="1"/>
</dbReference>
<protein>
    <recommendedName>
        <fullName evidence="9">Signal recognition particle receptor FtsY</fullName>
        <shortName evidence="9">SRP receptor</shortName>
        <ecNumber evidence="9">3.6.5.4</ecNumber>
    </recommendedName>
</protein>
<evidence type="ECO:0000313" key="13">
    <source>
        <dbReference type="EMBL" id="AUF83416.1"/>
    </source>
</evidence>
<comment type="similarity">
    <text evidence="9">Belongs to the GTP-binding SRP family. FtsY subfamily.</text>
</comment>
<dbReference type="InterPro" id="IPR042101">
    <property type="entry name" value="SRP54_N_sf"/>
</dbReference>
<comment type="catalytic activity">
    <reaction evidence="8 9">
        <text>GTP + H2O = GDP + phosphate + H(+)</text>
        <dbReference type="Rhea" id="RHEA:19669"/>
        <dbReference type="ChEBI" id="CHEBI:15377"/>
        <dbReference type="ChEBI" id="CHEBI:15378"/>
        <dbReference type="ChEBI" id="CHEBI:37565"/>
        <dbReference type="ChEBI" id="CHEBI:43474"/>
        <dbReference type="ChEBI" id="CHEBI:58189"/>
        <dbReference type="EC" id="3.6.5.4"/>
    </reaction>
</comment>
<dbReference type="EMBL" id="CP025257">
    <property type="protein sequence ID" value="AUF83416.1"/>
    <property type="molecule type" value="Genomic_DNA"/>
</dbReference>
<keyword evidence="10" id="KW-0175">Coiled coil</keyword>
<feature type="domain" description="SRP54-type proteins GTP-binding" evidence="12">
    <location>
        <begin position="430"/>
        <end position="443"/>
    </location>
</feature>
<evidence type="ECO:0000256" key="8">
    <source>
        <dbReference type="ARBA" id="ARBA00048027"/>
    </source>
</evidence>
<feature type="compositionally biased region" description="Basic and acidic residues" evidence="11">
    <location>
        <begin position="34"/>
        <end position="48"/>
    </location>
</feature>
<dbReference type="GO" id="GO:0006614">
    <property type="term" value="P:SRP-dependent cotranslational protein targeting to membrane"/>
    <property type="evidence" value="ECO:0007669"/>
    <property type="project" value="InterPro"/>
</dbReference>
<evidence type="ECO:0000313" key="14">
    <source>
        <dbReference type="Proteomes" id="UP000233419"/>
    </source>
</evidence>
<evidence type="ECO:0000256" key="7">
    <source>
        <dbReference type="ARBA" id="ARBA00023170"/>
    </source>
</evidence>
<dbReference type="InterPro" id="IPR036225">
    <property type="entry name" value="SRP/SRP_N"/>
</dbReference>
<evidence type="ECO:0000256" key="1">
    <source>
        <dbReference type="ARBA" id="ARBA00022475"/>
    </source>
</evidence>
<keyword evidence="4 9" id="KW-0378">Hydrolase</keyword>
<evidence type="ECO:0000256" key="10">
    <source>
        <dbReference type="SAM" id="Coils"/>
    </source>
</evidence>
<dbReference type="GO" id="GO:0005525">
    <property type="term" value="F:GTP binding"/>
    <property type="evidence" value="ECO:0007669"/>
    <property type="project" value="UniProtKB-UniRule"/>
</dbReference>
<feature type="region of interest" description="Disordered" evidence="11">
    <location>
        <begin position="34"/>
        <end position="61"/>
    </location>
</feature>
<dbReference type="SUPFAM" id="SSF47364">
    <property type="entry name" value="Domain of the SRP/SRP receptor G-proteins"/>
    <property type="match status" value="1"/>
</dbReference>
<dbReference type="EC" id="3.6.5.4" evidence="9"/>
<dbReference type="GO" id="GO:0003924">
    <property type="term" value="F:GTPase activity"/>
    <property type="evidence" value="ECO:0007669"/>
    <property type="project" value="UniProtKB-UniRule"/>
</dbReference>
<keyword evidence="3 9" id="KW-0547">Nucleotide-binding</keyword>
<dbReference type="Gene3D" id="3.40.50.300">
    <property type="entry name" value="P-loop containing nucleotide triphosphate hydrolases"/>
    <property type="match status" value="1"/>
</dbReference>
<dbReference type="AlphaFoldDB" id="A0A2K9BJF4"/>
<keyword evidence="7 9" id="KW-0675">Receptor</keyword>
<dbReference type="FunFam" id="3.40.50.300:FF:000053">
    <property type="entry name" value="Signal recognition particle receptor FtsY"/>
    <property type="match status" value="1"/>
</dbReference>
<feature type="binding site" evidence="9">
    <location>
        <begin position="259"/>
        <end position="266"/>
    </location>
    <ligand>
        <name>GTP</name>
        <dbReference type="ChEBI" id="CHEBI:37565"/>
    </ligand>
</feature>
<dbReference type="GO" id="GO:0005737">
    <property type="term" value="C:cytoplasm"/>
    <property type="evidence" value="ECO:0007669"/>
    <property type="project" value="UniProtKB-SubCell"/>
</dbReference>
<dbReference type="NCBIfam" id="TIGR00064">
    <property type="entry name" value="ftsY"/>
    <property type="match status" value="1"/>
</dbReference>
<dbReference type="PANTHER" id="PTHR43134:SF1">
    <property type="entry name" value="SIGNAL RECOGNITION PARTICLE RECEPTOR SUBUNIT ALPHA"/>
    <property type="match status" value="1"/>
</dbReference>
<keyword evidence="2 9" id="KW-0963">Cytoplasm</keyword>
<dbReference type="OrthoDB" id="9804720at2"/>
<dbReference type="Pfam" id="PF02881">
    <property type="entry name" value="SRP54_N"/>
    <property type="match status" value="1"/>
</dbReference>
<dbReference type="Pfam" id="PF00448">
    <property type="entry name" value="SRP54"/>
    <property type="match status" value="1"/>
</dbReference>